<name>A0ABS4GAQ4_9FIRM</name>
<dbReference type="Proteomes" id="UP001519342">
    <property type="component" value="Unassembled WGS sequence"/>
</dbReference>
<sequence>MSDVEKAIRHFKNSKEKNLIVLNDFKKEIEMKKVIGNNNINYSSSIYENRDKYYLLAIQALEKQEYFRNCKDCNCIDSENTCLKFNISSINPQTDGCTFYED</sequence>
<evidence type="ECO:0008006" key="3">
    <source>
        <dbReference type="Google" id="ProtNLM"/>
    </source>
</evidence>
<dbReference type="RefSeq" id="WP_209510376.1">
    <property type="nucleotide sequence ID" value="NZ_JAGGKS010000001.1"/>
</dbReference>
<comment type="caution">
    <text evidence="1">The sequence shown here is derived from an EMBL/GenBank/DDBJ whole genome shotgun (WGS) entry which is preliminary data.</text>
</comment>
<protein>
    <recommendedName>
        <fullName evidence="3">DUF5651 domain-containing protein</fullName>
    </recommendedName>
</protein>
<organism evidence="1 2">
    <name type="scientific">Sedimentibacter acidaminivorans</name>
    <dbReference type="NCBI Taxonomy" id="913099"/>
    <lineage>
        <taxon>Bacteria</taxon>
        <taxon>Bacillati</taxon>
        <taxon>Bacillota</taxon>
        <taxon>Tissierellia</taxon>
        <taxon>Sedimentibacter</taxon>
    </lineage>
</organism>
<proteinExistence type="predicted"/>
<gene>
    <name evidence="1" type="ORF">J2Z76_000480</name>
</gene>
<dbReference type="EMBL" id="JAGGKS010000001">
    <property type="protein sequence ID" value="MBP1924627.1"/>
    <property type="molecule type" value="Genomic_DNA"/>
</dbReference>
<accession>A0ABS4GAQ4</accession>
<reference evidence="1 2" key="1">
    <citation type="submission" date="2021-03" db="EMBL/GenBank/DDBJ databases">
        <title>Genomic Encyclopedia of Type Strains, Phase IV (KMG-IV): sequencing the most valuable type-strain genomes for metagenomic binning, comparative biology and taxonomic classification.</title>
        <authorList>
            <person name="Goeker M."/>
        </authorList>
    </citation>
    <scope>NUCLEOTIDE SEQUENCE [LARGE SCALE GENOMIC DNA]</scope>
    <source>
        <strain evidence="1 2">DSM 24004</strain>
    </source>
</reference>
<keyword evidence="2" id="KW-1185">Reference proteome</keyword>
<evidence type="ECO:0000313" key="1">
    <source>
        <dbReference type="EMBL" id="MBP1924627.1"/>
    </source>
</evidence>
<evidence type="ECO:0000313" key="2">
    <source>
        <dbReference type="Proteomes" id="UP001519342"/>
    </source>
</evidence>